<evidence type="ECO:0000313" key="2">
    <source>
        <dbReference type="Proteomes" id="UP000176186"/>
    </source>
</evidence>
<dbReference type="STRING" id="1798401.A2363_02620"/>
<dbReference type="PANTHER" id="PTHR30289:SF1">
    <property type="entry name" value="PEBP (PHOSPHATIDYLETHANOLAMINE-BINDING PROTEIN) FAMILY PROTEIN"/>
    <property type="match status" value="1"/>
</dbReference>
<protein>
    <recommendedName>
        <fullName evidence="3">YbhB/YbcL family Raf kinase inhibitor-like protein</fullName>
    </recommendedName>
</protein>
<reference evidence="1 2" key="1">
    <citation type="journal article" date="2016" name="Nat. Commun.">
        <title>Thousands of microbial genomes shed light on interconnected biogeochemical processes in an aquifer system.</title>
        <authorList>
            <person name="Anantharaman K."/>
            <person name="Brown C.T."/>
            <person name="Hug L.A."/>
            <person name="Sharon I."/>
            <person name="Castelle C.J."/>
            <person name="Probst A.J."/>
            <person name="Thomas B.C."/>
            <person name="Singh A."/>
            <person name="Wilkins M.J."/>
            <person name="Karaoz U."/>
            <person name="Brodie E.L."/>
            <person name="Williams K.H."/>
            <person name="Hubbard S.S."/>
            <person name="Banfield J.F."/>
        </authorList>
    </citation>
    <scope>NUCLEOTIDE SEQUENCE [LARGE SCALE GENOMIC DNA]</scope>
</reference>
<comment type="caution">
    <text evidence="1">The sequence shown here is derived from an EMBL/GenBank/DDBJ whole genome shotgun (WGS) entry which is preliminary data.</text>
</comment>
<sequence length="145" mass="15600">MKLTSTAFGSEEVIPKEFTCDGKKMHPPFMISGLPEGTKSLAMIVDDPDAPMGTFTHWVIWNIDPATREIAAGEIPPKSQEGTNSAGEIGFTPPCPPSGSHRYFFTLFAVDTTIGLDGKATKAELEAAMKGHIIEQTNLIGSYGR</sequence>
<dbReference type="InterPro" id="IPR036610">
    <property type="entry name" value="PEBP-like_sf"/>
</dbReference>
<organism evidence="1 2">
    <name type="scientific">Candidatus Gottesmanbacteria bacterium RIFOXYB1_FULL_47_11</name>
    <dbReference type="NCBI Taxonomy" id="1798401"/>
    <lineage>
        <taxon>Bacteria</taxon>
        <taxon>Candidatus Gottesmaniibacteriota</taxon>
    </lineage>
</organism>
<dbReference type="EMBL" id="MFKE01000016">
    <property type="protein sequence ID" value="OGG35341.1"/>
    <property type="molecule type" value="Genomic_DNA"/>
</dbReference>
<proteinExistence type="predicted"/>
<dbReference type="InterPro" id="IPR005247">
    <property type="entry name" value="YbhB_YbcL/LppC-like"/>
</dbReference>
<dbReference type="PANTHER" id="PTHR30289">
    <property type="entry name" value="UNCHARACTERIZED PROTEIN YBCL-RELATED"/>
    <property type="match status" value="1"/>
</dbReference>
<accession>A0A1F6BEG6</accession>
<dbReference type="InterPro" id="IPR008914">
    <property type="entry name" value="PEBP"/>
</dbReference>
<dbReference type="NCBIfam" id="TIGR00481">
    <property type="entry name" value="YbhB/YbcL family Raf kinase inhibitor-like protein"/>
    <property type="match status" value="1"/>
</dbReference>
<gene>
    <name evidence="1" type="ORF">A2363_02620</name>
</gene>
<name>A0A1F6BEG6_9BACT</name>
<dbReference type="CDD" id="cd00865">
    <property type="entry name" value="PEBP_bact_arch"/>
    <property type="match status" value="1"/>
</dbReference>
<dbReference type="SUPFAM" id="SSF49777">
    <property type="entry name" value="PEBP-like"/>
    <property type="match status" value="1"/>
</dbReference>
<dbReference type="Pfam" id="PF01161">
    <property type="entry name" value="PBP"/>
    <property type="match status" value="1"/>
</dbReference>
<evidence type="ECO:0008006" key="3">
    <source>
        <dbReference type="Google" id="ProtNLM"/>
    </source>
</evidence>
<dbReference type="Proteomes" id="UP000176186">
    <property type="component" value="Unassembled WGS sequence"/>
</dbReference>
<dbReference type="Gene3D" id="3.90.280.10">
    <property type="entry name" value="PEBP-like"/>
    <property type="match status" value="1"/>
</dbReference>
<dbReference type="AlphaFoldDB" id="A0A1F6BEG6"/>
<evidence type="ECO:0000313" key="1">
    <source>
        <dbReference type="EMBL" id="OGG35341.1"/>
    </source>
</evidence>